<dbReference type="InterPro" id="IPR007492">
    <property type="entry name" value="LytTR_DNA-bd_dom"/>
</dbReference>
<dbReference type="Gene3D" id="2.40.50.1020">
    <property type="entry name" value="LytTr DNA-binding domain"/>
    <property type="match status" value="1"/>
</dbReference>
<dbReference type="PROSITE" id="PS50110">
    <property type="entry name" value="RESPONSE_REGULATORY"/>
    <property type="match status" value="1"/>
</dbReference>
<protein>
    <submittedName>
        <fullName evidence="4">LytTR family DNA-binding domain-containing protein</fullName>
    </submittedName>
</protein>
<dbReference type="SMART" id="SM00448">
    <property type="entry name" value="REC"/>
    <property type="match status" value="1"/>
</dbReference>
<dbReference type="GO" id="GO:0000156">
    <property type="term" value="F:phosphorelay response regulator activity"/>
    <property type="evidence" value="ECO:0007669"/>
    <property type="project" value="InterPro"/>
</dbReference>
<dbReference type="EMBL" id="AP026868">
    <property type="protein sequence ID" value="BDS15611.1"/>
    <property type="molecule type" value="Genomic_DNA"/>
</dbReference>
<evidence type="ECO:0000256" key="1">
    <source>
        <dbReference type="PROSITE-ProRule" id="PRU00169"/>
    </source>
</evidence>
<evidence type="ECO:0000313" key="5">
    <source>
        <dbReference type="Proteomes" id="UP001060919"/>
    </source>
</evidence>
<dbReference type="InterPro" id="IPR046947">
    <property type="entry name" value="LytR-like"/>
</dbReference>
<accession>A0A916DY24</accession>
<sequence length="262" mass="30282">MEYYKKNMKTIIVEDERLSRIALENMIKHFCPELAIVGNASSIKEAKGLIESIKPELVFLDIQLSDGISFELLQQVEQYDFKVVFVTAHNEYALQAFEYAAIHYLLKPINPESLREVINRLKKIDIKNYPLGNHLSVLKDLMGNEKTRLAIPTQKEMVFIDIKNLIYCKADANYTELYLNNETIIVASKSLIFFERVLEELYFVRPHNKYLVNITHITKYIRGRGGELELSNGTTISVSVRRKAMLLEKLALFNLGKDKNSF</sequence>
<feature type="domain" description="HTH LytTR-type" evidence="3">
    <location>
        <begin position="149"/>
        <end position="252"/>
    </location>
</feature>
<dbReference type="PROSITE" id="PS50930">
    <property type="entry name" value="HTH_LYTTR"/>
    <property type="match status" value="1"/>
</dbReference>
<keyword evidence="4" id="KW-0238">DNA-binding</keyword>
<dbReference type="Pfam" id="PF00072">
    <property type="entry name" value="Response_reg"/>
    <property type="match status" value="1"/>
</dbReference>
<dbReference type="PANTHER" id="PTHR37299">
    <property type="entry name" value="TRANSCRIPTIONAL REGULATOR-RELATED"/>
    <property type="match status" value="1"/>
</dbReference>
<geneLocation type="plasmid" evidence="4 5">
    <name>pAUEa</name>
</geneLocation>
<gene>
    <name evidence="4" type="ORF">AsAng_0063950</name>
</gene>
<dbReference type="InterPro" id="IPR011006">
    <property type="entry name" value="CheY-like_superfamily"/>
</dbReference>
<evidence type="ECO:0000259" key="2">
    <source>
        <dbReference type="PROSITE" id="PS50110"/>
    </source>
</evidence>
<name>A0A916DY24_9BACT</name>
<dbReference type="Gene3D" id="3.40.50.2300">
    <property type="match status" value="1"/>
</dbReference>
<proteinExistence type="predicted"/>
<evidence type="ECO:0000259" key="3">
    <source>
        <dbReference type="PROSITE" id="PS50930"/>
    </source>
</evidence>
<dbReference type="AlphaFoldDB" id="A0A916DY24"/>
<dbReference type="Pfam" id="PF04397">
    <property type="entry name" value="LytTR"/>
    <property type="match status" value="1"/>
</dbReference>
<dbReference type="GO" id="GO:0003677">
    <property type="term" value="F:DNA binding"/>
    <property type="evidence" value="ECO:0007669"/>
    <property type="project" value="UniProtKB-KW"/>
</dbReference>
<feature type="modified residue" description="4-aspartylphosphate" evidence="1">
    <location>
        <position position="61"/>
    </location>
</feature>
<organism evidence="4 5">
    <name type="scientific">Aureispira anguillae</name>
    <dbReference type="NCBI Taxonomy" id="2864201"/>
    <lineage>
        <taxon>Bacteria</taxon>
        <taxon>Pseudomonadati</taxon>
        <taxon>Bacteroidota</taxon>
        <taxon>Saprospiria</taxon>
        <taxon>Saprospirales</taxon>
        <taxon>Saprospiraceae</taxon>
        <taxon>Aureispira</taxon>
    </lineage>
</organism>
<dbReference type="PANTHER" id="PTHR37299:SF1">
    <property type="entry name" value="STAGE 0 SPORULATION PROTEIN A HOMOLOG"/>
    <property type="match status" value="1"/>
</dbReference>
<keyword evidence="4" id="KW-0614">Plasmid</keyword>
<dbReference type="KEGG" id="aup:AsAng_0063950"/>
<reference evidence="4" key="1">
    <citation type="submission" date="2022-09" db="EMBL/GenBank/DDBJ databases">
        <title>Aureispira anguillicida sp. nov., isolated from Leptocephalus of Japanese eel Anguilla japonica.</title>
        <authorList>
            <person name="Yuasa K."/>
            <person name="Mekata T."/>
            <person name="Ikunari K."/>
        </authorList>
    </citation>
    <scope>NUCLEOTIDE SEQUENCE</scope>
    <source>
        <strain evidence="4">EL160426</strain>
        <plasmid evidence="4">pAUEa</plasmid>
    </source>
</reference>
<dbReference type="SUPFAM" id="SSF52172">
    <property type="entry name" value="CheY-like"/>
    <property type="match status" value="1"/>
</dbReference>
<feature type="domain" description="Response regulatory" evidence="2">
    <location>
        <begin position="9"/>
        <end position="122"/>
    </location>
</feature>
<keyword evidence="1" id="KW-0597">Phosphoprotein</keyword>
<keyword evidence="5" id="KW-1185">Reference proteome</keyword>
<evidence type="ECO:0000313" key="4">
    <source>
        <dbReference type="EMBL" id="BDS15611.1"/>
    </source>
</evidence>
<dbReference type="Proteomes" id="UP001060919">
    <property type="component" value="Plasmid pAUEa"/>
</dbReference>
<dbReference type="InterPro" id="IPR001789">
    <property type="entry name" value="Sig_transdc_resp-reg_receiver"/>
</dbReference>
<dbReference type="SMART" id="SM00850">
    <property type="entry name" value="LytTR"/>
    <property type="match status" value="1"/>
</dbReference>